<dbReference type="PANTHER" id="PTHR22872:SF9">
    <property type="entry name" value="X-LINKED RETINITIS PIGMENTOSA GTPASE REGULATOR"/>
    <property type="match status" value="1"/>
</dbReference>
<dbReference type="AlphaFoldDB" id="A0A9Q0LRF7"/>
<dbReference type="PROSITE" id="PS50012">
    <property type="entry name" value="RCC1_3"/>
    <property type="match status" value="2"/>
</dbReference>
<dbReference type="PRINTS" id="PR00633">
    <property type="entry name" value="RCCNDNSATION"/>
</dbReference>
<proteinExistence type="predicted"/>
<dbReference type="SUPFAM" id="SSF50985">
    <property type="entry name" value="RCC1/BLIP-II"/>
    <property type="match status" value="1"/>
</dbReference>
<feature type="repeat" description="RCC1" evidence="2">
    <location>
        <begin position="92"/>
        <end position="135"/>
    </location>
</feature>
<evidence type="ECO:0000313" key="5">
    <source>
        <dbReference type="Proteomes" id="UP001149090"/>
    </source>
</evidence>
<sequence length="540" mass="63562">MDLGKQFVFCWGYNKEKQLSPEEERTIQKPKPFAFLKDQEIDLIFASDIDTLCFCGERIYQFGKTGTDSFVVPNMQKIISGLYHFSILDENGEIYSWGKDYFREKIRPELLPFSKNHKAIDIEGGIYHTFILTTNRQLFLIKMDKEYFIASNVKRFFGGNHNNDIIYQKDNGKYYLKMKDIEDKKRQEVFTNFEERKNLTIEKMARSMSSNVLVTKKNSNGKTCVYQISTRAAAEVESAIYRKLTEFKGKSIKQIVCGYGHFMVLTEENQLYTWGENQDGQLGNSERRSVPNPTLLEFEEFTQNRHLDWRIHAGNNNSFLYVSSSNSFIKEIYLLFERQEVTDLEIKCLDGVWNAHLPLIQVRLSSIKNFDDFLFFCKRRTKNQVKFLLDFIYTGIFSNDQVLEQFLGEMKLDQDWILDKKFSQNVLVDIGKLYEDENGKDFTIVTKEMEIKAHKFILSARSELFRGMFLSVNDESNRVQDYSAKSPKAIQSIIQFFYLKTLDFSLTEQELEDVEFLVDYYQVCEQNIRPIIDKIRSQRK</sequence>
<dbReference type="Pfam" id="PF13540">
    <property type="entry name" value="RCC1_2"/>
    <property type="match status" value="1"/>
</dbReference>
<comment type="caution">
    <text evidence="4">The sequence shown here is derived from an EMBL/GenBank/DDBJ whole genome shotgun (WGS) entry which is preliminary data.</text>
</comment>
<dbReference type="OrthoDB" id="5370059at2759"/>
<dbReference type="SMART" id="SM00225">
    <property type="entry name" value="BTB"/>
    <property type="match status" value="1"/>
</dbReference>
<dbReference type="EMBL" id="JAPDFW010000059">
    <property type="protein sequence ID" value="KAJ5077164.1"/>
    <property type="molecule type" value="Genomic_DNA"/>
</dbReference>
<name>A0A9Q0LRF7_ANAIG</name>
<evidence type="ECO:0000313" key="4">
    <source>
        <dbReference type="EMBL" id="KAJ5077164.1"/>
    </source>
</evidence>
<evidence type="ECO:0000256" key="1">
    <source>
        <dbReference type="ARBA" id="ARBA00022737"/>
    </source>
</evidence>
<dbReference type="PROSITE" id="PS50097">
    <property type="entry name" value="BTB"/>
    <property type="match status" value="1"/>
</dbReference>
<dbReference type="InterPro" id="IPR000210">
    <property type="entry name" value="BTB/POZ_dom"/>
</dbReference>
<keyword evidence="1" id="KW-0677">Repeat</keyword>
<dbReference type="InterPro" id="IPR000408">
    <property type="entry name" value="Reg_chr_condens"/>
</dbReference>
<reference evidence="4" key="1">
    <citation type="submission" date="2022-10" db="EMBL/GenBank/DDBJ databases">
        <title>Novel sulphate-reducing endosymbionts in the free-living metamonad Anaeramoeba.</title>
        <authorList>
            <person name="Jerlstrom-Hultqvist J."/>
            <person name="Cepicka I."/>
            <person name="Gallot-Lavallee L."/>
            <person name="Salas-Leiva D."/>
            <person name="Curtis B.A."/>
            <person name="Zahonova K."/>
            <person name="Pipaliya S."/>
            <person name="Dacks J."/>
            <person name="Roger A.J."/>
        </authorList>
    </citation>
    <scope>NUCLEOTIDE SEQUENCE</scope>
    <source>
        <strain evidence="4">BMAN</strain>
    </source>
</reference>
<dbReference type="Gene3D" id="3.30.710.10">
    <property type="entry name" value="Potassium Channel Kv1.1, Chain A"/>
    <property type="match status" value="1"/>
</dbReference>
<dbReference type="SUPFAM" id="SSF54695">
    <property type="entry name" value="POZ domain"/>
    <property type="match status" value="1"/>
</dbReference>
<accession>A0A9Q0LRF7</accession>
<dbReference type="PANTHER" id="PTHR22872">
    <property type="entry name" value="BTK-BINDING PROTEIN-RELATED"/>
    <property type="match status" value="1"/>
</dbReference>
<evidence type="ECO:0000256" key="2">
    <source>
        <dbReference type="PROSITE-ProRule" id="PRU00235"/>
    </source>
</evidence>
<dbReference type="CDD" id="cd18186">
    <property type="entry name" value="BTB_POZ_ZBTB_KLHL-like"/>
    <property type="match status" value="1"/>
</dbReference>
<feature type="domain" description="BTB" evidence="3">
    <location>
        <begin position="440"/>
        <end position="506"/>
    </location>
</feature>
<evidence type="ECO:0000259" key="3">
    <source>
        <dbReference type="PROSITE" id="PS50097"/>
    </source>
</evidence>
<dbReference type="Proteomes" id="UP001149090">
    <property type="component" value="Unassembled WGS sequence"/>
</dbReference>
<dbReference type="Pfam" id="PF00651">
    <property type="entry name" value="BTB"/>
    <property type="match status" value="1"/>
</dbReference>
<dbReference type="Gene3D" id="2.130.10.30">
    <property type="entry name" value="Regulator of chromosome condensation 1/beta-lactamase-inhibitor protein II"/>
    <property type="match status" value="2"/>
</dbReference>
<dbReference type="InterPro" id="IPR011333">
    <property type="entry name" value="SKP1/BTB/POZ_sf"/>
</dbReference>
<protein>
    <submittedName>
        <fullName evidence="4">Btk-binding protein-related</fullName>
    </submittedName>
</protein>
<dbReference type="InterPro" id="IPR009091">
    <property type="entry name" value="RCC1/BLIP-II"/>
</dbReference>
<organism evidence="4 5">
    <name type="scientific">Anaeramoeba ignava</name>
    <name type="common">Anaerobic marine amoeba</name>
    <dbReference type="NCBI Taxonomy" id="1746090"/>
    <lineage>
        <taxon>Eukaryota</taxon>
        <taxon>Metamonada</taxon>
        <taxon>Anaeramoebidae</taxon>
        <taxon>Anaeramoeba</taxon>
    </lineage>
</organism>
<keyword evidence="5" id="KW-1185">Reference proteome</keyword>
<dbReference type="InterPro" id="IPR051625">
    <property type="entry name" value="Signaling_Regulatory_Domain"/>
</dbReference>
<gene>
    <name evidence="4" type="ORF">M0811_00484</name>
</gene>
<feature type="repeat" description="RCC1" evidence="2">
    <location>
        <begin position="269"/>
        <end position="324"/>
    </location>
</feature>